<dbReference type="PANTHER" id="PTHR46354">
    <property type="entry name" value="DOG1 DOMAIN-CONTAINING PROTEIN"/>
    <property type="match status" value="1"/>
</dbReference>
<reference evidence="3" key="1">
    <citation type="journal article" date="2021" name="Nat. Commun.">
        <title>Genomic analyses provide insights into spinach domestication and the genetic basis of agronomic traits.</title>
        <authorList>
            <person name="Cai X."/>
            <person name="Sun X."/>
            <person name="Xu C."/>
            <person name="Sun H."/>
            <person name="Wang X."/>
            <person name="Ge C."/>
            <person name="Zhang Z."/>
            <person name="Wang Q."/>
            <person name="Fei Z."/>
            <person name="Jiao C."/>
            <person name="Wang Q."/>
        </authorList>
    </citation>
    <scope>NUCLEOTIDE SEQUENCE [LARGE SCALE GENOMIC DNA]</scope>
    <source>
        <strain evidence="3">cv. Varoflay</strain>
    </source>
</reference>
<evidence type="ECO:0000313" key="4">
    <source>
        <dbReference type="RefSeq" id="XP_056697340.1"/>
    </source>
</evidence>
<accession>A0ABM3RP17</accession>
<gene>
    <name evidence="4" type="primary">LOC130471311</name>
</gene>
<evidence type="ECO:0000313" key="3">
    <source>
        <dbReference type="Proteomes" id="UP000813463"/>
    </source>
</evidence>
<dbReference type="InterPro" id="IPR025422">
    <property type="entry name" value="TGA_domain"/>
</dbReference>
<sequence length="281" mass="32000">MSSSFSSQVLNGSYHGHAPESFGGFFDTWLREKETDLEDLKAAIAYSESTRSCNESMRNRVRRIMGHYENYYRVKSESTKKYVLKMFSPPWMSNPEGSFLWIGGWRTSTTLYLLFSVAGIQFEARFGELLRGLRTATTGDQGDLSHSQLTQVNELQVQTICEEKDLTERLAAQQEIVADTSMVELSHIATELMRDSNSKSSGQVGTRSMNERVESTLDTKQRKFKEIQEKADDLRLRTLRNVVDILTPIQAVHFLIAAVVLHLRVHEWGMKKDAIAHSPQN</sequence>
<name>A0ABM3RP17_SPIOL</name>
<keyword evidence="3" id="KW-1185">Reference proteome</keyword>
<reference evidence="4" key="2">
    <citation type="submission" date="2025-08" db="UniProtKB">
        <authorList>
            <consortium name="RefSeq"/>
        </authorList>
    </citation>
    <scope>IDENTIFICATION</scope>
    <source>
        <tissue evidence="4">Leaf</tissue>
    </source>
</reference>
<dbReference type="GeneID" id="130471311"/>
<feature type="region of interest" description="Disordered" evidence="1">
    <location>
        <begin position="196"/>
        <end position="217"/>
    </location>
</feature>
<dbReference type="PANTHER" id="PTHR46354:SF4">
    <property type="entry name" value="PROTEIN DOG1-LIKE 3"/>
    <property type="match status" value="1"/>
</dbReference>
<dbReference type="PROSITE" id="PS51806">
    <property type="entry name" value="DOG1"/>
    <property type="match status" value="1"/>
</dbReference>
<feature type="compositionally biased region" description="Polar residues" evidence="1">
    <location>
        <begin position="198"/>
        <end position="208"/>
    </location>
</feature>
<dbReference type="Proteomes" id="UP000813463">
    <property type="component" value="Chromosome 4"/>
</dbReference>
<feature type="domain" description="DOG1" evidence="2">
    <location>
        <begin position="19"/>
        <end position="275"/>
    </location>
</feature>
<dbReference type="Pfam" id="PF14144">
    <property type="entry name" value="DOG1"/>
    <property type="match status" value="1"/>
</dbReference>
<proteinExistence type="predicted"/>
<evidence type="ECO:0000259" key="2">
    <source>
        <dbReference type="PROSITE" id="PS51806"/>
    </source>
</evidence>
<dbReference type="InterPro" id="IPR051886">
    <property type="entry name" value="Seed_Dev/Stress_Resp_Reg"/>
</dbReference>
<organism evidence="3 4">
    <name type="scientific">Spinacia oleracea</name>
    <name type="common">Spinach</name>
    <dbReference type="NCBI Taxonomy" id="3562"/>
    <lineage>
        <taxon>Eukaryota</taxon>
        <taxon>Viridiplantae</taxon>
        <taxon>Streptophyta</taxon>
        <taxon>Embryophyta</taxon>
        <taxon>Tracheophyta</taxon>
        <taxon>Spermatophyta</taxon>
        <taxon>Magnoliopsida</taxon>
        <taxon>eudicotyledons</taxon>
        <taxon>Gunneridae</taxon>
        <taxon>Pentapetalae</taxon>
        <taxon>Caryophyllales</taxon>
        <taxon>Chenopodiaceae</taxon>
        <taxon>Chenopodioideae</taxon>
        <taxon>Anserineae</taxon>
        <taxon>Spinacia</taxon>
    </lineage>
</organism>
<protein>
    <submittedName>
        <fullName evidence="4">Protein DOG1-like 3</fullName>
    </submittedName>
</protein>
<dbReference type="RefSeq" id="XP_056697340.1">
    <property type="nucleotide sequence ID" value="XM_056841362.1"/>
</dbReference>
<evidence type="ECO:0000256" key="1">
    <source>
        <dbReference type="SAM" id="MobiDB-lite"/>
    </source>
</evidence>